<organism evidence="2 3">
    <name type="scientific">Hwanghaeella grinnelliae</name>
    <dbReference type="NCBI Taxonomy" id="2500179"/>
    <lineage>
        <taxon>Bacteria</taxon>
        <taxon>Pseudomonadati</taxon>
        <taxon>Pseudomonadota</taxon>
        <taxon>Alphaproteobacteria</taxon>
        <taxon>Rhodospirillales</taxon>
        <taxon>Rhodospirillaceae</taxon>
        <taxon>Hwanghaeella</taxon>
    </lineage>
</organism>
<evidence type="ECO:0000313" key="2">
    <source>
        <dbReference type="EMBL" id="RVU39265.1"/>
    </source>
</evidence>
<proteinExistence type="predicted"/>
<gene>
    <name evidence="2" type="ORF">EOI86_08490</name>
</gene>
<dbReference type="OrthoDB" id="7375502at2"/>
<reference evidence="3" key="1">
    <citation type="submission" date="2019-01" db="EMBL/GenBank/DDBJ databases">
        <title>Gri0909 isolated from a small marine red alga.</title>
        <authorList>
            <person name="Kim J."/>
            <person name="Jeong S.E."/>
            <person name="Jeon C.O."/>
        </authorList>
    </citation>
    <scope>NUCLEOTIDE SEQUENCE [LARGE SCALE GENOMIC DNA]</scope>
    <source>
        <strain evidence="3">Gri0909</strain>
    </source>
</reference>
<evidence type="ECO:0000313" key="3">
    <source>
        <dbReference type="Proteomes" id="UP000287447"/>
    </source>
</evidence>
<dbReference type="PROSITE" id="PS51257">
    <property type="entry name" value="PROKAR_LIPOPROTEIN"/>
    <property type="match status" value="1"/>
</dbReference>
<dbReference type="EMBL" id="SADE01000001">
    <property type="protein sequence ID" value="RVU39265.1"/>
    <property type="molecule type" value="Genomic_DNA"/>
</dbReference>
<feature type="signal peptide" evidence="1">
    <location>
        <begin position="1"/>
        <end position="17"/>
    </location>
</feature>
<sequence length="192" mass="20692">MKSVVLALAIAGLSACALGGAAEIAPYKVYGERFSPKYQFGDLQYYNNDKQMAVDVVNEPFVQPDADRRIASAMRGKNQGARIAFTATPGPDTPDETKIVVAFGTGESDSGAQYCGGGPIAPNAKPDDEHLRMLMIYCKHDRFMSSVRGEMPATGNVDDPAFKSMLALATKLVIPLQDPFNENRGRKKKVGS</sequence>
<keyword evidence="3" id="KW-1185">Reference proteome</keyword>
<dbReference type="AlphaFoldDB" id="A0A437QXK4"/>
<name>A0A437QXK4_9PROT</name>
<evidence type="ECO:0008006" key="4">
    <source>
        <dbReference type="Google" id="ProtNLM"/>
    </source>
</evidence>
<comment type="caution">
    <text evidence="2">The sequence shown here is derived from an EMBL/GenBank/DDBJ whole genome shotgun (WGS) entry which is preliminary data.</text>
</comment>
<feature type="chain" id="PRO_5019414132" description="DUF4136 domain-containing protein" evidence="1">
    <location>
        <begin position="18"/>
        <end position="192"/>
    </location>
</feature>
<dbReference type="Proteomes" id="UP000287447">
    <property type="component" value="Unassembled WGS sequence"/>
</dbReference>
<dbReference type="RefSeq" id="WP_127764636.1">
    <property type="nucleotide sequence ID" value="NZ_SADE01000001.1"/>
</dbReference>
<evidence type="ECO:0000256" key="1">
    <source>
        <dbReference type="SAM" id="SignalP"/>
    </source>
</evidence>
<keyword evidence="1" id="KW-0732">Signal</keyword>
<protein>
    <recommendedName>
        <fullName evidence="4">DUF4136 domain-containing protein</fullName>
    </recommendedName>
</protein>
<accession>A0A437QXK4</accession>